<evidence type="ECO:0000259" key="8">
    <source>
        <dbReference type="PROSITE" id="PS50893"/>
    </source>
</evidence>
<evidence type="ECO:0000313" key="10">
    <source>
        <dbReference type="Proteomes" id="UP000267536"/>
    </source>
</evidence>
<dbReference type="Proteomes" id="UP000267536">
    <property type="component" value="Unassembled WGS sequence"/>
</dbReference>
<dbReference type="InterPro" id="IPR017871">
    <property type="entry name" value="ABC_transporter-like_CS"/>
</dbReference>
<dbReference type="PANTHER" id="PTHR42711">
    <property type="entry name" value="ABC TRANSPORTER ATP-BINDING PROTEIN"/>
    <property type="match status" value="1"/>
</dbReference>
<dbReference type="RefSeq" id="WP_123925842.1">
    <property type="nucleotide sequence ID" value="NZ_JBPSDP010000012.1"/>
</dbReference>
<dbReference type="Gene3D" id="3.40.50.300">
    <property type="entry name" value="P-loop containing nucleotide triphosphate hydrolases"/>
    <property type="match status" value="1"/>
</dbReference>
<proteinExistence type="inferred from homology"/>
<evidence type="ECO:0000313" key="9">
    <source>
        <dbReference type="EMBL" id="RPA65917.1"/>
    </source>
</evidence>
<dbReference type="OrthoDB" id="9804819at2"/>
<dbReference type="PANTHER" id="PTHR42711:SF5">
    <property type="entry name" value="ABC TRANSPORTER ATP-BINDING PROTEIN NATA"/>
    <property type="match status" value="1"/>
</dbReference>
<evidence type="ECO:0000256" key="6">
    <source>
        <dbReference type="ARBA" id="ARBA00049985"/>
    </source>
</evidence>
<dbReference type="GO" id="GO:1900753">
    <property type="term" value="P:doxorubicin transport"/>
    <property type="evidence" value="ECO:0007669"/>
    <property type="project" value="InterPro"/>
</dbReference>
<name>A0A3N4GWW7_9ACTN</name>
<comment type="subcellular location">
    <subcellularLocation>
        <location evidence="1">Cell membrane</location>
        <topology evidence="1">Peripheral membrane protein</topology>
        <orientation evidence="1">Cytoplasmic side</orientation>
    </subcellularLocation>
</comment>
<dbReference type="SMART" id="SM00382">
    <property type="entry name" value="AAA"/>
    <property type="match status" value="1"/>
</dbReference>
<evidence type="ECO:0000256" key="7">
    <source>
        <dbReference type="SAM" id="MobiDB-lite"/>
    </source>
</evidence>
<feature type="compositionally biased region" description="Acidic residues" evidence="7">
    <location>
        <begin position="326"/>
        <end position="337"/>
    </location>
</feature>
<keyword evidence="3" id="KW-0547">Nucleotide-binding</keyword>
<feature type="region of interest" description="Disordered" evidence="7">
    <location>
        <begin position="318"/>
        <end position="337"/>
    </location>
</feature>
<dbReference type="GO" id="GO:0043215">
    <property type="term" value="P:daunorubicin transport"/>
    <property type="evidence" value="ECO:0007669"/>
    <property type="project" value="InterPro"/>
</dbReference>
<evidence type="ECO:0000256" key="5">
    <source>
        <dbReference type="ARBA" id="ARBA00023251"/>
    </source>
</evidence>
<dbReference type="GO" id="GO:0016887">
    <property type="term" value="F:ATP hydrolysis activity"/>
    <property type="evidence" value="ECO:0007669"/>
    <property type="project" value="InterPro"/>
</dbReference>
<keyword evidence="5" id="KW-0046">Antibiotic resistance</keyword>
<dbReference type="InterPro" id="IPR027417">
    <property type="entry name" value="P-loop_NTPase"/>
</dbReference>
<dbReference type="EMBL" id="RKMH01000002">
    <property type="protein sequence ID" value="RPA65917.1"/>
    <property type="molecule type" value="Genomic_DNA"/>
</dbReference>
<keyword evidence="2" id="KW-0813">Transport</keyword>
<evidence type="ECO:0000256" key="2">
    <source>
        <dbReference type="ARBA" id="ARBA00022448"/>
    </source>
</evidence>
<dbReference type="AlphaFoldDB" id="A0A3N4GWW7"/>
<dbReference type="SUPFAM" id="SSF52540">
    <property type="entry name" value="P-loop containing nucleoside triphosphate hydrolases"/>
    <property type="match status" value="1"/>
</dbReference>
<keyword evidence="4 9" id="KW-0067">ATP-binding</keyword>
<dbReference type="InterPro" id="IPR050763">
    <property type="entry name" value="ABC_transporter_ATP-binding"/>
</dbReference>
<evidence type="ECO:0000256" key="4">
    <source>
        <dbReference type="ARBA" id="ARBA00022840"/>
    </source>
</evidence>
<comment type="caution">
    <text evidence="9">The sequence shown here is derived from an EMBL/GenBank/DDBJ whole genome shotgun (WGS) entry which is preliminary data.</text>
</comment>
<protein>
    <submittedName>
        <fullName evidence="9">ATP-binding cassette domain-containing protein</fullName>
    </submittedName>
</protein>
<dbReference type="InterPro" id="IPR005894">
    <property type="entry name" value="DrrA"/>
</dbReference>
<dbReference type="GO" id="GO:0046677">
    <property type="term" value="P:response to antibiotic"/>
    <property type="evidence" value="ECO:0007669"/>
    <property type="project" value="UniProtKB-KW"/>
</dbReference>
<dbReference type="Pfam" id="PF00005">
    <property type="entry name" value="ABC_tran"/>
    <property type="match status" value="1"/>
</dbReference>
<feature type="domain" description="ABC transporter" evidence="8">
    <location>
        <begin position="2"/>
        <end position="241"/>
    </location>
</feature>
<dbReference type="GO" id="GO:0005524">
    <property type="term" value="F:ATP binding"/>
    <property type="evidence" value="ECO:0007669"/>
    <property type="project" value="UniProtKB-KW"/>
</dbReference>
<accession>A0A3N4GWW7</accession>
<comment type="similarity">
    <text evidence="6">Belongs to the ABC transporter superfamily. Drug exporter-1 (DrugE1) (TC 3.A.1.105) family.</text>
</comment>
<reference evidence="9 10" key="1">
    <citation type="submission" date="2018-11" db="EMBL/GenBank/DDBJ databases">
        <title>Draft genome sequence of Gordonia sp. RS15-1S isolated from rice stems.</title>
        <authorList>
            <person name="Muangham S."/>
        </authorList>
    </citation>
    <scope>NUCLEOTIDE SEQUENCE [LARGE SCALE GENOMIC DNA]</scope>
    <source>
        <strain evidence="9 10">RS15-1S</strain>
    </source>
</reference>
<dbReference type="NCBIfam" id="TIGR01188">
    <property type="entry name" value="drrA"/>
    <property type="match status" value="1"/>
</dbReference>
<gene>
    <name evidence="9" type="ORF">EF294_04100</name>
</gene>
<dbReference type="GO" id="GO:0005886">
    <property type="term" value="C:plasma membrane"/>
    <property type="evidence" value="ECO:0007669"/>
    <property type="project" value="UniProtKB-SubCell"/>
</dbReference>
<dbReference type="PROSITE" id="PS00211">
    <property type="entry name" value="ABC_TRANSPORTER_1"/>
    <property type="match status" value="1"/>
</dbReference>
<evidence type="ECO:0000256" key="1">
    <source>
        <dbReference type="ARBA" id="ARBA00004413"/>
    </source>
</evidence>
<keyword evidence="10" id="KW-1185">Reference proteome</keyword>
<dbReference type="InterPro" id="IPR003593">
    <property type="entry name" value="AAA+_ATPase"/>
</dbReference>
<dbReference type="PROSITE" id="PS50893">
    <property type="entry name" value="ABC_TRANSPORTER_2"/>
    <property type="match status" value="1"/>
</dbReference>
<sequence length="337" mass="36730">MIHARGLVQTFHTGRGKQKREVRAVDGVDLDIAEGEVVGFLGPNGAGKTTTLRMLTTLLRPTAGTATVNGYDVVRDAVMVRRSIGYVSQAGGTFSQAQAGDEVVDHGMLYGMSRADATRRGHALFEQLQLDGLWERMPKNMSGGQKRRLDIAMGLVHDPTLVFLDEPTTGLDPQARANLWDHIRRLRTDHGATIFLTTHYLDEADELSDRILIIDNGRIVAADTADNLKSRVSGDLVDLEISNAAQVSTAAAKLAVIAGSVETLDRHVRGRVQHAGRHVPSLLRELTSESIELDSIEIIRPTLDDVFLTITGRSLRDAEATTDNAAETEIENEGVLR</sequence>
<evidence type="ECO:0000256" key="3">
    <source>
        <dbReference type="ARBA" id="ARBA00022741"/>
    </source>
</evidence>
<dbReference type="InterPro" id="IPR003439">
    <property type="entry name" value="ABC_transporter-like_ATP-bd"/>
</dbReference>
<organism evidence="9 10">
    <name type="scientific">Gordonia oryzae</name>
    <dbReference type="NCBI Taxonomy" id="2487349"/>
    <lineage>
        <taxon>Bacteria</taxon>
        <taxon>Bacillati</taxon>
        <taxon>Actinomycetota</taxon>
        <taxon>Actinomycetes</taxon>
        <taxon>Mycobacteriales</taxon>
        <taxon>Gordoniaceae</taxon>
        <taxon>Gordonia</taxon>
    </lineage>
</organism>